<dbReference type="SUPFAM" id="SSF47384">
    <property type="entry name" value="Homodimeric domain of signal transducing histidine kinase"/>
    <property type="match status" value="1"/>
</dbReference>
<dbReference type="GO" id="GO:0016301">
    <property type="term" value="F:kinase activity"/>
    <property type="evidence" value="ECO:0007669"/>
    <property type="project" value="UniProtKB-KW"/>
</dbReference>
<dbReference type="PROSITE" id="PS50109">
    <property type="entry name" value="HIS_KIN"/>
    <property type="match status" value="1"/>
</dbReference>
<organism evidence="18 19">
    <name type="scientific">Thalassobacillus hwangdonensis</name>
    <dbReference type="NCBI Taxonomy" id="546108"/>
    <lineage>
        <taxon>Bacteria</taxon>
        <taxon>Bacillati</taxon>
        <taxon>Bacillota</taxon>
        <taxon>Bacilli</taxon>
        <taxon>Bacillales</taxon>
        <taxon>Bacillaceae</taxon>
        <taxon>Thalassobacillus</taxon>
    </lineage>
</organism>
<evidence type="ECO:0000256" key="9">
    <source>
        <dbReference type="ARBA" id="ARBA00022777"/>
    </source>
</evidence>
<evidence type="ECO:0000256" key="1">
    <source>
        <dbReference type="ARBA" id="ARBA00000085"/>
    </source>
</evidence>
<evidence type="ECO:0000313" key="19">
    <source>
        <dbReference type="Proteomes" id="UP001596990"/>
    </source>
</evidence>
<proteinExistence type="predicted"/>
<dbReference type="Pfam" id="PF00512">
    <property type="entry name" value="HisKA"/>
    <property type="match status" value="1"/>
</dbReference>
<keyword evidence="6" id="KW-0808">Transferase</keyword>
<dbReference type="SMART" id="SM00388">
    <property type="entry name" value="HisKA"/>
    <property type="match status" value="1"/>
</dbReference>
<keyword evidence="19" id="KW-1185">Reference proteome</keyword>
<keyword evidence="11 15" id="KW-1133">Transmembrane helix</keyword>
<dbReference type="CDD" id="cd00082">
    <property type="entry name" value="HisKA"/>
    <property type="match status" value="1"/>
</dbReference>
<dbReference type="PRINTS" id="PR00344">
    <property type="entry name" value="BCTRLSENSOR"/>
</dbReference>
<keyword evidence="4" id="KW-1003">Cell membrane</keyword>
<keyword evidence="5" id="KW-0597">Phosphoprotein</keyword>
<dbReference type="PANTHER" id="PTHR45436:SF5">
    <property type="entry name" value="SENSOR HISTIDINE KINASE TRCS"/>
    <property type="match status" value="1"/>
</dbReference>
<evidence type="ECO:0000256" key="10">
    <source>
        <dbReference type="ARBA" id="ARBA00022840"/>
    </source>
</evidence>
<dbReference type="Gene3D" id="1.10.287.130">
    <property type="match status" value="1"/>
</dbReference>
<keyword evidence="9 18" id="KW-0418">Kinase</keyword>
<dbReference type="Pfam" id="PF00672">
    <property type="entry name" value="HAMP"/>
    <property type="match status" value="1"/>
</dbReference>
<evidence type="ECO:0000313" key="18">
    <source>
        <dbReference type="EMBL" id="MFD1020682.1"/>
    </source>
</evidence>
<dbReference type="Gene3D" id="6.10.340.10">
    <property type="match status" value="1"/>
</dbReference>
<evidence type="ECO:0000256" key="7">
    <source>
        <dbReference type="ARBA" id="ARBA00022692"/>
    </source>
</evidence>
<evidence type="ECO:0000256" key="2">
    <source>
        <dbReference type="ARBA" id="ARBA00004651"/>
    </source>
</evidence>
<dbReference type="CDD" id="cd06225">
    <property type="entry name" value="HAMP"/>
    <property type="match status" value="1"/>
</dbReference>
<dbReference type="PANTHER" id="PTHR45436">
    <property type="entry name" value="SENSOR HISTIDINE KINASE YKOH"/>
    <property type="match status" value="1"/>
</dbReference>
<dbReference type="SMART" id="SM00387">
    <property type="entry name" value="HATPase_c"/>
    <property type="match status" value="1"/>
</dbReference>
<accession>A0ABW3L5E2</accession>
<dbReference type="SMART" id="SM00304">
    <property type="entry name" value="HAMP"/>
    <property type="match status" value="1"/>
</dbReference>
<dbReference type="EC" id="2.7.13.3" evidence="3"/>
<dbReference type="RefSeq" id="WP_386062804.1">
    <property type="nucleotide sequence ID" value="NZ_JBHTKL010000006.1"/>
</dbReference>
<dbReference type="Proteomes" id="UP001596990">
    <property type="component" value="Unassembled WGS sequence"/>
</dbReference>
<dbReference type="PROSITE" id="PS50885">
    <property type="entry name" value="HAMP"/>
    <property type="match status" value="1"/>
</dbReference>
<keyword evidence="8" id="KW-0547">Nucleotide-binding</keyword>
<gene>
    <name evidence="18" type="ORF">ACFQ2J_15955</name>
</gene>
<evidence type="ECO:0000259" key="17">
    <source>
        <dbReference type="PROSITE" id="PS50885"/>
    </source>
</evidence>
<dbReference type="InterPro" id="IPR005467">
    <property type="entry name" value="His_kinase_dom"/>
</dbReference>
<evidence type="ECO:0000256" key="13">
    <source>
        <dbReference type="ARBA" id="ARBA00023136"/>
    </source>
</evidence>
<evidence type="ECO:0000256" key="15">
    <source>
        <dbReference type="SAM" id="Phobius"/>
    </source>
</evidence>
<keyword evidence="7 15" id="KW-0812">Transmembrane</keyword>
<feature type="region of interest" description="Disordered" evidence="14">
    <location>
        <begin position="437"/>
        <end position="460"/>
    </location>
</feature>
<dbReference type="SUPFAM" id="SSF55874">
    <property type="entry name" value="ATPase domain of HSP90 chaperone/DNA topoisomerase II/histidine kinase"/>
    <property type="match status" value="1"/>
</dbReference>
<comment type="catalytic activity">
    <reaction evidence="1">
        <text>ATP + protein L-histidine = ADP + protein N-phospho-L-histidine.</text>
        <dbReference type="EC" id="2.7.13.3"/>
    </reaction>
</comment>
<evidence type="ECO:0000256" key="5">
    <source>
        <dbReference type="ARBA" id="ARBA00022553"/>
    </source>
</evidence>
<evidence type="ECO:0000256" key="8">
    <source>
        <dbReference type="ARBA" id="ARBA00022741"/>
    </source>
</evidence>
<keyword evidence="12" id="KW-0902">Two-component regulatory system</keyword>
<evidence type="ECO:0000256" key="4">
    <source>
        <dbReference type="ARBA" id="ARBA00022475"/>
    </source>
</evidence>
<evidence type="ECO:0000256" key="3">
    <source>
        <dbReference type="ARBA" id="ARBA00012438"/>
    </source>
</evidence>
<keyword evidence="10" id="KW-0067">ATP-binding</keyword>
<evidence type="ECO:0000256" key="12">
    <source>
        <dbReference type="ARBA" id="ARBA00023012"/>
    </source>
</evidence>
<dbReference type="InterPro" id="IPR050428">
    <property type="entry name" value="TCS_sensor_his_kinase"/>
</dbReference>
<sequence>MKDNSIFHRKRTLITQFTKSYSLHFVIALLLIGIAVLIGVSFFLFQNVQDEREVVEEKLQDVTTENQLNWQSTLDEVLYPDHPDFFVEVAFEGKAIAQSRDWEDMIEDEDQSEVLGSSHWIWNEDEGLFYKTDANAGSGSSYTLFIHLEDEVEFLTLIAQILFFVGLTSLIVGSILIHQFTKKSLQPLLSITDAVGRMKGTGDLNERIPVPGQPYELQQLGTKFNTLLEQIEDQFEREKSFVANASHELRTPLTSFRGHLNLLRRWGKKDLEVLDQSIHALSEESDRMERMMEQMLMIARNEHQQIRREKVDLSILVREAVEQFQPRDHVKFEKHIEEQVCVDGDKDQIRQIAVILLENAIRYTEEGKIRISLYDNGEKAVLQISDTGIGIPEEDQDKIFDRFYRVDKNRSRATGGTGLGLSIARQLVENHNGHIHLSSKEDEGSTFTVHLPTGDSPSAL</sequence>
<dbReference type="EMBL" id="JBHTKL010000006">
    <property type="protein sequence ID" value="MFD1020682.1"/>
    <property type="molecule type" value="Genomic_DNA"/>
</dbReference>
<evidence type="ECO:0000256" key="11">
    <source>
        <dbReference type="ARBA" id="ARBA00022989"/>
    </source>
</evidence>
<keyword evidence="13 15" id="KW-0472">Membrane</keyword>
<dbReference type="InterPro" id="IPR003661">
    <property type="entry name" value="HisK_dim/P_dom"/>
</dbReference>
<reference evidence="19" key="1">
    <citation type="journal article" date="2019" name="Int. J. Syst. Evol. Microbiol.">
        <title>The Global Catalogue of Microorganisms (GCM) 10K type strain sequencing project: providing services to taxonomists for standard genome sequencing and annotation.</title>
        <authorList>
            <consortium name="The Broad Institute Genomics Platform"/>
            <consortium name="The Broad Institute Genome Sequencing Center for Infectious Disease"/>
            <person name="Wu L."/>
            <person name="Ma J."/>
        </authorList>
    </citation>
    <scope>NUCLEOTIDE SEQUENCE [LARGE SCALE GENOMIC DNA]</scope>
    <source>
        <strain evidence="19">CCUG 56607</strain>
    </source>
</reference>
<evidence type="ECO:0000259" key="16">
    <source>
        <dbReference type="PROSITE" id="PS50109"/>
    </source>
</evidence>
<name>A0ABW3L5E2_9BACI</name>
<dbReference type="CDD" id="cd00075">
    <property type="entry name" value="HATPase"/>
    <property type="match status" value="1"/>
</dbReference>
<feature type="domain" description="Histidine kinase" evidence="16">
    <location>
        <begin position="244"/>
        <end position="455"/>
    </location>
</feature>
<feature type="transmembrane region" description="Helical" evidence="15">
    <location>
        <begin position="21"/>
        <end position="45"/>
    </location>
</feature>
<dbReference type="Pfam" id="PF02518">
    <property type="entry name" value="HATPase_c"/>
    <property type="match status" value="1"/>
</dbReference>
<dbReference type="InterPro" id="IPR036097">
    <property type="entry name" value="HisK_dim/P_sf"/>
</dbReference>
<comment type="caution">
    <text evidence="18">The sequence shown here is derived from an EMBL/GenBank/DDBJ whole genome shotgun (WGS) entry which is preliminary data.</text>
</comment>
<dbReference type="InterPro" id="IPR003660">
    <property type="entry name" value="HAMP_dom"/>
</dbReference>
<comment type="subcellular location">
    <subcellularLocation>
        <location evidence="2">Cell membrane</location>
        <topology evidence="2">Multi-pass membrane protein</topology>
    </subcellularLocation>
</comment>
<dbReference type="InterPro" id="IPR004358">
    <property type="entry name" value="Sig_transdc_His_kin-like_C"/>
</dbReference>
<evidence type="ECO:0000256" key="6">
    <source>
        <dbReference type="ARBA" id="ARBA00022679"/>
    </source>
</evidence>
<feature type="transmembrane region" description="Helical" evidence="15">
    <location>
        <begin position="154"/>
        <end position="177"/>
    </location>
</feature>
<dbReference type="InterPro" id="IPR003594">
    <property type="entry name" value="HATPase_dom"/>
</dbReference>
<protein>
    <recommendedName>
        <fullName evidence="3">histidine kinase</fullName>
        <ecNumber evidence="3">2.7.13.3</ecNumber>
    </recommendedName>
</protein>
<evidence type="ECO:0000256" key="14">
    <source>
        <dbReference type="SAM" id="MobiDB-lite"/>
    </source>
</evidence>
<dbReference type="Gene3D" id="3.30.565.10">
    <property type="entry name" value="Histidine kinase-like ATPase, C-terminal domain"/>
    <property type="match status" value="1"/>
</dbReference>
<dbReference type="InterPro" id="IPR036890">
    <property type="entry name" value="HATPase_C_sf"/>
</dbReference>
<feature type="domain" description="HAMP" evidence="17">
    <location>
        <begin position="182"/>
        <end position="236"/>
    </location>
</feature>